<feature type="transmembrane region" description="Helical" evidence="11">
    <location>
        <begin position="337"/>
        <end position="359"/>
    </location>
</feature>
<keyword evidence="3" id="KW-0488">Methylation</keyword>
<keyword evidence="2" id="KW-1003">Cell membrane</keyword>
<feature type="transmembrane region" description="Helical" evidence="11">
    <location>
        <begin position="168"/>
        <end position="191"/>
    </location>
</feature>
<dbReference type="SMART" id="SM00283">
    <property type="entry name" value="MA"/>
    <property type="match status" value="1"/>
</dbReference>
<evidence type="ECO:0000313" key="15">
    <source>
        <dbReference type="Proteomes" id="UP000078543"/>
    </source>
</evidence>
<evidence type="ECO:0000256" key="1">
    <source>
        <dbReference type="ARBA" id="ARBA00004429"/>
    </source>
</evidence>
<dbReference type="InterPro" id="IPR035965">
    <property type="entry name" value="PAS-like_dom_sf"/>
</dbReference>
<dbReference type="PROSITE" id="PS50112">
    <property type="entry name" value="PAS"/>
    <property type="match status" value="1"/>
</dbReference>
<dbReference type="NCBIfam" id="TIGR00229">
    <property type="entry name" value="sensory_box"/>
    <property type="match status" value="1"/>
</dbReference>
<accession>A0A178MIG1</accession>
<keyword evidence="15" id="KW-1185">Reference proteome</keyword>
<keyword evidence="5" id="KW-0997">Cell inner membrane</keyword>
<dbReference type="STRING" id="1437059.A6A05_03245"/>
<dbReference type="AlphaFoldDB" id="A0A178MIG1"/>
<evidence type="ECO:0000256" key="3">
    <source>
        <dbReference type="ARBA" id="ARBA00022481"/>
    </source>
</evidence>
<protein>
    <submittedName>
        <fullName evidence="14">Chemotaxis protein</fullName>
    </submittedName>
</protein>
<dbReference type="Pfam" id="PF07238">
    <property type="entry name" value="PilZ"/>
    <property type="match status" value="1"/>
</dbReference>
<dbReference type="GO" id="GO:0005886">
    <property type="term" value="C:plasma membrane"/>
    <property type="evidence" value="ECO:0007669"/>
    <property type="project" value="UniProtKB-SubCell"/>
</dbReference>
<evidence type="ECO:0000256" key="6">
    <source>
        <dbReference type="ARBA" id="ARBA00022692"/>
    </source>
</evidence>
<dbReference type="InterPro" id="IPR013655">
    <property type="entry name" value="PAS_fold_3"/>
</dbReference>
<dbReference type="InterPro" id="IPR003122">
    <property type="entry name" value="Tar_rcpt_lig-bd"/>
</dbReference>
<dbReference type="Pfam" id="PF02203">
    <property type="entry name" value="TarH"/>
    <property type="match status" value="1"/>
</dbReference>
<dbReference type="RefSeq" id="WP_068502997.1">
    <property type="nucleotide sequence ID" value="NZ_LWQU01000163.1"/>
</dbReference>
<keyword evidence="9 10" id="KW-0807">Transducer</keyword>
<dbReference type="GO" id="GO:0006935">
    <property type="term" value="P:chemotaxis"/>
    <property type="evidence" value="ECO:0007669"/>
    <property type="project" value="UniProtKB-KW"/>
</dbReference>
<dbReference type="Pfam" id="PF08447">
    <property type="entry name" value="PAS_3"/>
    <property type="match status" value="1"/>
</dbReference>
<feature type="domain" description="PAS" evidence="13">
    <location>
        <begin position="25"/>
        <end position="60"/>
    </location>
</feature>
<gene>
    <name evidence="14" type="ORF">A6A05_03245</name>
</gene>
<comment type="subcellular location">
    <subcellularLocation>
        <location evidence="1">Cell inner membrane</location>
        <topology evidence="1">Multi-pass membrane protein</topology>
    </subcellularLocation>
</comment>
<dbReference type="PROSITE" id="PS50111">
    <property type="entry name" value="CHEMOTAXIS_TRANSDUC_2"/>
    <property type="match status" value="1"/>
</dbReference>
<dbReference type="Gene3D" id="1.10.287.950">
    <property type="entry name" value="Methyl-accepting chemotaxis protein"/>
    <property type="match status" value="1"/>
</dbReference>
<evidence type="ECO:0000259" key="12">
    <source>
        <dbReference type="PROSITE" id="PS50111"/>
    </source>
</evidence>
<comment type="caution">
    <text evidence="14">The sequence shown here is derived from an EMBL/GenBank/DDBJ whole genome shotgun (WGS) entry which is preliminary data.</text>
</comment>
<dbReference type="CDD" id="cd00130">
    <property type="entry name" value="PAS"/>
    <property type="match status" value="1"/>
</dbReference>
<sequence>MRINEPVTNKEIELPDDVLLVSKTDVAGRITFVNRAFVEVSGFSESELIGQPHNLVRHPDMPPAAFADLWATIQAGRPWEGIVKNRAKSGDHYWVRANATPIIEDGKIAGYISVRTKPAKDQVAAAAQLYAALREGRAGNIRLSGGEVLTDSVGGRLARFSRSLKGRITALAIIMLMLGVVADGIGLVGMADSNEALEAVYADRLVPARQLAEIQSLVHDSARQVMDMRLGAAAAPAIARIKANIAQSDKVWAEYMATTLTPEERQLADRLGTMRKGLNEMGFAAVAADERLPQLWTDAIAPGVEQTLVQTSQLIDLQIKVGADYVAESKGDLAKHIIGALVVLVVIILALALLSRWLFKAIHDPLTRMDGYFAAIARGDLKQEIKAEPIPDFQRTNAMLRTMRAHLAYSGEERQEMMVRAEEHLKSEMLTLTEVLEGEVQETVTDISTQATRLSEGASRLTQVSDELMRTARAVTESVETTAGNVQTVASATEELEASSREISAQVATSSKLAETARERVDLASERVGGLTEASARIGNVVGMIQNIAGQTRMLALNATIEAARAGEAGKGFAVVAEEVKGLARQTEDGIATVSTQAEDIGRTTSDTVETVGAVAATIREIDSIAAEVARAADEQRAATAEIMSSAVQAADHTRMVAEKVQSMMAGVEATGVTAARVTNLSAMVNHDIEALQRRLHVILRSSYGGDRRHEGRVPVALKYHADFQGKVFEGFTGDLSLHGALLVVAASEIPSVTSGTVELQGVGKLDARLLSESTVGLHVRFDNLSRAARDALQSRIEAVQAHDTPFIELIQSVSGQVANALESALQSGKISEIELFDIEYEAIPGSDPLQVMAKHTLLADQLFPPFTEPVLAKDSRIVLCCVTDRSGYIAAHNAKYSQPQRPNDPVWNAANCRNRRIFDDRTGILAARNTKPYLAQTYARNMGGGNFVLLKEIDAPIKVRDRHWGALRMAMKLEAS</sequence>
<evidence type="ECO:0000256" key="9">
    <source>
        <dbReference type="ARBA" id="ARBA00023224"/>
    </source>
</evidence>
<dbReference type="PANTHER" id="PTHR32089:SF112">
    <property type="entry name" value="LYSOZYME-LIKE PROTEIN-RELATED"/>
    <property type="match status" value="1"/>
</dbReference>
<dbReference type="PANTHER" id="PTHR32089">
    <property type="entry name" value="METHYL-ACCEPTING CHEMOTAXIS PROTEIN MCPB"/>
    <property type="match status" value="1"/>
</dbReference>
<keyword evidence="4" id="KW-0145">Chemotaxis</keyword>
<dbReference type="Gene3D" id="6.10.340.10">
    <property type="match status" value="1"/>
</dbReference>
<reference evidence="14 15" key="1">
    <citation type="submission" date="2016-04" db="EMBL/GenBank/DDBJ databases">
        <title>Draft genome sequence of freshwater magnetotactic bacteria Magnetospirillum marisnigri SP-1 and Magnetospirillum moscoviense BB-1.</title>
        <authorList>
            <person name="Koziaeva V."/>
            <person name="Dziuba M.V."/>
            <person name="Ivanov T.M."/>
            <person name="Kuznetsov B."/>
            <person name="Grouzdev D.S."/>
        </authorList>
    </citation>
    <scope>NUCLEOTIDE SEQUENCE [LARGE SCALE GENOMIC DNA]</scope>
    <source>
        <strain evidence="14 15">BB-1</strain>
    </source>
</reference>
<dbReference type="InterPro" id="IPR004089">
    <property type="entry name" value="MCPsignal_dom"/>
</dbReference>
<dbReference type="SUPFAM" id="SSF55785">
    <property type="entry name" value="PYP-like sensor domain (PAS domain)"/>
    <property type="match status" value="1"/>
</dbReference>
<keyword evidence="8 11" id="KW-0472">Membrane</keyword>
<keyword evidence="7 11" id="KW-1133">Transmembrane helix</keyword>
<evidence type="ECO:0000256" key="10">
    <source>
        <dbReference type="PROSITE-ProRule" id="PRU00284"/>
    </source>
</evidence>
<dbReference type="FunFam" id="3.30.450.20:FF:000046">
    <property type="entry name" value="Aerotaxis sensor receptor"/>
    <property type="match status" value="1"/>
</dbReference>
<dbReference type="SUPFAM" id="SSF58104">
    <property type="entry name" value="Methyl-accepting chemotaxis protein (MCP) signaling domain"/>
    <property type="match status" value="1"/>
</dbReference>
<evidence type="ECO:0000256" key="7">
    <source>
        <dbReference type="ARBA" id="ARBA00022989"/>
    </source>
</evidence>
<keyword evidence="6 11" id="KW-0812">Transmembrane</keyword>
<organism evidence="14 15">
    <name type="scientific">Magnetospirillum moscoviense</name>
    <dbReference type="NCBI Taxonomy" id="1437059"/>
    <lineage>
        <taxon>Bacteria</taxon>
        <taxon>Pseudomonadati</taxon>
        <taxon>Pseudomonadota</taxon>
        <taxon>Alphaproteobacteria</taxon>
        <taxon>Rhodospirillales</taxon>
        <taxon>Rhodospirillaceae</taxon>
        <taxon>Magnetospirillum</taxon>
    </lineage>
</organism>
<evidence type="ECO:0000256" key="4">
    <source>
        <dbReference type="ARBA" id="ARBA00022500"/>
    </source>
</evidence>
<dbReference type="EMBL" id="LWQU01000163">
    <property type="protein sequence ID" value="OAN47855.1"/>
    <property type="molecule type" value="Genomic_DNA"/>
</dbReference>
<dbReference type="GO" id="GO:0007165">
    <property type="term" value="P:signal transduction"/>
    <property type="evidence" value="ECO:0007669"/>
    <property type="project" value="UniProtKB-KW"/>
</dbReference>
<evidence type="ECO:0000313" key="14">
    <source>
        <dbReference type="EMBL" id="OAN47855.1"/>
    </source>
</evidence>
<dbReference type="OrthoDB" id="266313at2"/>
<dbReference type="Gene3D" id="3.30.450.20">
    <property type="entry name" value="PAS domain"/>
    <property type="match status" value="1"/>
</dbReference>
<name>A0A178MIG1_9PROT</name>
<dbReference type="GO" id="GO:0035438">
    <property type="term" value="F:cyclic-di-GMP binding"/>
    <property type="evidence" value="ECO:0007669"/>
    <property type="project" value="InterPro"/>
</dbReference>
<feature type="domain" description="Methyl-accepting transducer" evidence="12">
    <location>
        <begin position="450"/>
        <end position="679"/>
    </location>
</feature>
<dbReference type="Proteomes" id="UP000078543">
    <property type="component" value="Unassembled WGS sequence"/>
</dbReference>
<evidence type="ECO:0000259" key="13">
    <source>
        <dbReference type="PROSITE" id="PS50112"/>
    </source>
</evidence>
<dbReference type="Pfam" id="PF00015">
    <property type="entry name" value="MCPsignal"/>
    <property type="match status" value="1"/>
</dbReference>
<proteinExistence type="predicted"/>
<evidence type="ECO:0000256" key="2">
    <source>
        <dbReference type="ARBA" id="ARBA00022475"/>
    </source>
</evidence>
<evidence type="ECO:0000256" key="8">
    <source>
        <dbReference type="ARBA" id="ARBA00023136"/>
    </source>
</evidence>
<dbReference type="InterPro" id="IPR009875">
    <property type="entry name" value="PilZ_domain"/>
</dbReference>
<dbReference type="InterPro" id="IPR000014">
    <property type="entry name" value="PAS"/>
</dbReference>
<evidence type="ECO:0000256" key="11">
    <source>
        <dbReference type="SAM" id="Phobius"/>
    </source>
</evidence>
<evidence type="ECO:0000256" key="5">
    <source>
        <dbReference type="ARBA" id="ARBA00022519"/>
    </source>
</evidence>